<dbReference type="KEGG" id="pbl:PAAG_01245"/>
<dbReference type="RefSeq" id="XP_015701064.1">
    <property type="nucleotide sequence ID" value="XM_015844283.1"/>
</dbReference>
<dbReference type="OrthoDB" id="4175439at2759"/>
<dbReference type="HOGENOM" id="CLU_1611307_0_0_1"/>
<dbReference type="Proteomes" id="UP000002059">
    <property type="component" value="Partially assembled WGS sequence"/>
</dbReference>
<sequence length="165" mass="18361">MRSKFLSLSSPKNVSVHKFRGIVGMVFVEEILKVGKIYVEASLGLFFSSQILRTDTTREELAFPISPDLLNAIHKFERVAAPEKAQGPLIDWDFSGFRKTAAHQVLDEVPFTEAQKLGHGCDIHLRESSYSPSDLQPIGKILNAHFNAEGHGQPQREPLRHGGSL</sequence>
<keyword evidence="2" id="KW-1185">Reference proteome</keyword>
<dbReference type="AlphaFoldDB" id="C1GRV0"/>
<proteinExistence type="predicted"/>
<dbReference type="VEuPathDB" id="FungiDB:PAAG_01245"/>
<dbReference type="EMBL" id="KN293993">
    <property type="protein sequence ID" value="EEH38324.2"/>
    <property type="molecule type" value="Genomic_DNA"/>
</dbReference>
<dbReference type="GeneID" id="9100124"/>
<name>C1GRV0_PARBA</name>
<evidence type="ECO:0000313" key="1">
    <source>
        <dbReference type="EMBL" id="EEH38324.2"/>
    </source>
</evidence>
<gene>
    <name evidence="1" type="ORF">PAAG_01245</name>
</gene>
<organism evidence="1 2">
    <name type="scientific">Paracoccidioides lutzii (strain ATCC MYA-826 / Pb01)</name>
    <name type="common">Paracoccidioides brasiliensis</name>
    <dbReference type="NCBI Taxonomy" id="502779"/>
    <lineage>
        <taxon>Eukaryota</taxon>
        <taxon>Fungi</taxon>
        <taxon>Dikarya</taxon>
        <taxon>Ascomycota</taxon>
        <taxon>Pezizomycotina</taxon>
        <taxon>Eurotiomycetes</taxon>
        <taxon>Eurotiomycetidae</taxon>
        <taxon>Onygenales</taxon>
        <taxon>Ajellomycetaceae</taxon>
        <taxon>Paracoccidioides</taxon>
    </lineage>
</organism>
<accession>C1GRV0</accession>
<protein>
    <submittedName>
        <fullName evidence="1">Uncharacterized protein</fullName>
    </submittedName>
</protein>
<reference evidence="1 2" key="1">
    <citation type="journal article" date="2011" name="PLoS Genet.">
        <title>Comparative genomic analysis of human fungal pathogens causing paracoccidioidomycosis.</title>
        <authorList>
            <person name="Desjardins C.A."/>
            <person name="Champion M.D."/>
            <person name="Holder J.W."/>
            <person name="Muszewska A."/>
            <person name="Goldberg J."/>
            <person name="Bailao A.M."/>
            <person name="Brigido M.M."/>
            <person name="Ferreira M.E."/>
            <person name="Garcia A.M."/>
            <person name="Grynberg M."/>
            <person name="Gujja S."/>
            <person name="Heiman D.I."/>
            <person name="Henn M.R."/>
            <person name="Kodira C.D."/>
            <person name="Leon-Narvaez H."/>
            <person name="Longo L.V."/>
            <person name="Ma L.J."/>
            <person name="Malavazi I."/>
            <person name="Matsuo A.L."/>
            <person name="Morais F.V."/>
            <person name="Pereira M."/>
            <person name="Rodriguez-Brito S."/>
            <person name="Sakthikumar S."/>
            <person name="Salem-Izacc S.M."/>
            <person name="Sykes S.M."/>
            <person name="Teixeira M.M."/>
            <person name="Vallejo M.C."/>
            <person name="Walter M.E."/>
            <person name="Yandava C."/>
            <person name="Young S."/>
            <person name="Zeng Q."/>
            <person name="Zucker J."/>
            <person name="Felipe M.S."/>
            <person name="Goldman G.H."/>
            <person name="Haas B.J."/>
            <person name="McEwen J.G."/>
            <person name="Nino-Vega G."/>
            <person name="Puccia R."/>
            <person name="San-Blas G."/>
            <person name="Soares C.M."/>
            <person name="Birren B.W."/>
            <person name="Cuomo C.A."/>
        </authorList>
    </citation>
    <scope>NUCLEOTIDE SEQUENCE [LARGE SCALE GENOMIC DNA]</scope>
    <source>
        <strain evidence="2">ATCC MYA-826 / Pb01</strain>
    </source>
</reference>
<evidence type="ECO:0000313" key="2">
    <source>
        <dbReference type="Proteomes" id="UP000002059"/>
    </source>
</evidence>